<dbReference type="eggNOG" id="ENOG502SBFU">
    <property type="taxonomic scope" value="Eukaryota"/>
</dbReference>
<sequence length="337" mass="39614">MSEQPEVAPYGGFITRTLDVEKEREEKLKEQAIEVNVNSHTEIIRPEAIYITGVDSLSTDDIKAFVDYYLNYNVIETVNEDETKNITYEPLPFDDQIQFKVEWINDSSVNIRFDTHEESAKALHKISITQGNPDVIDTDEPPVISFTDPQYINNIIQLRESKPYTPVIQFRKQQSLVNRLGVKPEAETESTEKTENTENAESAPVEESAMEEDESSVVLYTRQSFQSDRKVKNAAQYSRYYLIHGEPERKPYRKHKRRREPKPEPVEEQEPEEDLFADRLSFIENRKSREPSARAEQFDNEEDLFADKLRQRERSRSPVRSAQRSNYRHRSNRYRER</sequence>
<dbReference type="HOGENOM" id="CLU_836769_0_0_1"/>
<accession>G3API7</accession>
<feature type="compositionally biased region" description="Basic and acidic residues" evidence="1">
    <location>
        <begin position="284"/>
        <end position="297"/>
    </location>
</feature>
<feature type="compositionally biased region" description="Acidic residues" evidence="1">
    <location>
        <begin position="266"/>
        <end position="275"/>
    </location>
</feature>
<dbReference type="Pfam" id="PF10309">
    <property type="entry name" value="NCBP3"/>
    <property type="match status" value="1"/>
</dbReference>
<evidence type="ECO:0000313" key="3">
    <source>
        <dbReference type="Proteomes" id="UP000000709"/>
    </source>
</evidence>
<name>G3API7_SPAPN</name>
<dbReference type="GO" id="GO:0003729">
    <property type="term" value="F:mRNA binding"/>
    <property type="evidence" value="ECO:0007669"/>
    <property type="project" value="InterPro"/>
</dbReference>
<dbReference type="RefSeq" id="XP_007375434.1">
    <property type="nucleotide sequence ID" value="XM_007375372.1"/>
</dbReference>
<dbReference type="InterPro" id="IPR019416">
    <property type="entry name" value="NCBP3"/>
</dbReference>
<dbReference type="GeneID" id="18873794"/>
<feature type="compositionally biased region" description="Basic residues" evidence="1">
    <location>
        <begin position="326"/>
        <end position="337"/>
    </location>
</feature>
<gene>
    <name evidence="2" type="ORF">SPAPADRAFT_61241</name>
</gene>
<protein>
    <submittedName>
        <fullName evidence="2">Uncharacterized protein</fullName>
    </submittedName>
</protein>
<reference evidence="2 3" key="1">
    <citation type="journal article" date="2011" name="Proc. Natl. Acad. Sci. U.S.A.">
        <title>Comparative genomics of xylose-fermenting fungi for enhanced biofuel production.</title>
        <authorList>
            <person name="Wohlbach D.J."/>
            <person name="Kuo A."/>
            <person name="Sato T.K."/>
            <person name="Potts K.M."/>
            <person name="Salamov A.A."/>
            <person name="LaButti K.M."/>
            <person name="Sun H."/>
            <person name="Clum A."/>
            <person name="Pangilinan J.L."/>
            <person name="Lindquist E.A."/>
            <person name="Lucas S."/>
            <person name="Lapidus A."/>
            <person name="Jin M."/>
            <person name="Gunawan C."/>
            <person name="Balan V."/>
            <person name="Dale B.E."/>
            <person name="Jeffries T.W."/>
            <person name="Zinkel R."/>
            <person name="Barry K.W."/>
            <person name="Grigoriev I.V."/>
            <person name="Gasch A.P."/>
        </authorList>
    </citation>
    <scope>NUCLEOTIDE SEQUENCE [LARGE SCALE GENOMIC DNA]</scope>
    <source>
        <strain evidence="3">NRRL Y-27907 / 11-Y1</strain>
    </source>
</reference>
<feature type="compositionally biased region" description="Basic residues" evidence="1">
    <location>
        <begin position="251"/>
        <end position="260"/>
    </location>
</feature>
<feature type="compositionally biased region" description="Basic and acidic residues" evidence="1">
    <location>
        <begin position="305"/>
        <end position="316"/>
    </location>
</feature>
<evidence type="ECO:0000313" key="2">
    <source>
        <dbReference type="EMBL" id="EGW32158.1"/>
    </source>
</evidence>
<dbReference type="GO" id="GO:0000340">
    <property type="term" value="F:RNA 7-methylguanosine cap binding"/>
    <property type="evidence" value="ECO:0007669"/>
    <property type="project" value="InterPro"/>
</dbReference>
<organism evidence="3">
    <name type="scientific">Spathaspora passalidarum (strain NRRL Y-27907 / 11-Y1)</name>
    <dbReference type="NCBI Taxonomy" id="619300"/>
    <lineage>
        <taxon>Eukaryota</taxon>
        <taxon>Fungi</taxon>
        <taxon>Dikarya</taxon>
        <taxon>Ascomycota</taxon>
        <taxon>Saccharomycotina</taxon>
        <taxon>Pichiomycetes</taxon>
        <taxon>Debaryomycetaceae</taxon>
        <taxon>Spathaspora</taxon>
    </lineage>
</organism>
<dbReference type="OrthoDB" id="422106at2759"/>
<dbReference type="PANTHER" id="PTHR16291">
    <property type="entry name" value="NUCLEAR CAP-BINDING PROTEIN SUBUNIT 3"/>
    <property type="match status" value="1"/>
</dbReference>
<feature type="region of interest" description="Disordered" evidence="1">
    <location>
        <begin position="251"/>
        <end position="337"/>
    </location>
</feature>
<dbReference type="KEGG" id="spaa:SPAPADRAFT_61241"/>
<feature type="region of interest" description="Disordered" evidence="1">
    <location>
        <begin position="180"/>
        <end position="216"/>
    </location>
</feature>
<proteinExistence type="predicted"/>
<dbReference type="STRING" id="619300.G3API7"/>
<feature type="compositionally biased region" description="Basic and acidic residues" evidence="1">
    <location>
        <begin position="182"/>
        <end position="196"/>
    </location>
</feature>
<dbReference type="EMBL" id="GL996502">
    <property type="protein sequence ID" value="EGW32158.1"/>
    <property type="molecule type" value="Genomic_DNA"/>
</dbReference>
<dbReference type="GO" id="GO:0005634">
    <property type="term" value="C:nucleus"/>
    <property type="evidence" value="ECO:0007669"/>
    <property type="project" value="TreeGrafter"/>
</dbReference>
<keyword evidence="3" id="KW-1185">Reference proteome</keyword>
<dbReference type="PANTHER" id="PTHR16291:SF0">
    <property type="entry name" value="NUCLEAR CAP-BINDING PROTEIN SUBUNIT 3"/>
    <property type="match status" value="1"/>
</dbReference>
<dbReference type="InParanoid" id="G3API7"/>
<dbReference type="Proteomes" id="UP000000709">
    <property type="component" value="Unassembled WGS sequence"/>
</dbReference>
<dbReference type="AlphaFoldDB" id="G3API7"/>
<evidence type="ECO:0000256" key="1">
    <source>
        <dbReference type="SAM" id="MobiDB-lite"/>
    </source>
</evidence>
<dbReference type="OMA" id="RYYLIHG"/>